<dbReference type="EMBL" id="SNRW01016932">
    <property type="protein sequence ID" value="KAA6368857.1"/>
    <property type="molecule type" value="Genomic_DNA"/>
</dbReference>
<dbReference type="InterPro" id="IPR000719">
    <property type="entry name" value="Prot_kinase_dom"/>
</dbReference>
<evidence type="ECO:0000313" key="3">
    <source>
        <dbReference type="EMBL" id="KAA6368857.1"/>
    </source>
</evidence>
<feature type="domain" description="Protein kinase" evidence="2">
    <location>
        <begin position="19"/>
        <end position="353"/>
    </location>
</feature>
<dbReference type="AlphaFoldDB" id="A0A5J4UEN2"/>
<evidence type="ECO:0000313" key="4">
    <source>
        <dbReference type="Proteomes" id="UP000324800"/>
    </source>
</evidence>
<keyword evidence="3" id="KW-0418">Kinase</keyword>
<keyword evidence="3" id="KW-0808">Transferase</keyword>
<proteinExistence type="predicted"/>
<dbReference type="OrthoDB" id="5979581at2759"/>
<sequence>MFSFASDDQYFISETIGNYKLDALIASGSNVSVYTAKPKNSNTDPQVAVKLERAIPSHLALNKEIIILKKVQSSNHYTKIFELGKYKDFKYLVTDLLGPSLSDLAFRQPTYKFTLHTLLKFAYQAIEALQLLHQNGFIHCAVKSENFLIGFRKQNAGNIYLIHFNESRQFKFSDTTRGKENSKQQNNNNEYFKDKTPEDDLIGVVNIITQYYEDVDQVNKMKINRRLSELGPSSSQTQSKSSPSIFNELTENILNFIPQAVPNYNVLLLIIIKIANVNLIDLNLPFEWEIEIEQKSKILMQNYSRELQIRKQKALQELMNSTDSSSSGGVENYKFSTSTMKAMIKSLPNLQKL</sequence>
<organism evidence="3 4">
    <name type="scientific">Streblomastix strix</name>
    <dbReference type="NCBI Taxonomy" id="222440"/>
    <lineage>
        <taxon>Eukaryota</taxon>
        <taxon>Metamonada</taxon>
        <taxon>Preaxostyla</taxon>
        <taxon>Oxymonadida</taxon>
        <taxon>Streblomastigidae</taxon>
        <taxon>Streblomastix</taxon>
    </lineage>
</organism>
<name>A0A5J4UEN2_9EUKA</name>
<dbReference type="Gene3D" id="1.10.510.10">
    <property type="entry name" value="Transferase(Phosphotransferase) domain 1"/>
    <property type="match status" value="1"/>
</dbReference>
<dbReference type="InterPro" id="IPR050235">
    <property type="entry name" value="CK1_Ser-Thr_kinase"/>
</dbReference>
<dbReference type="SUPFAM" id="SSF56112">
    <property type="entry name" value="Protein kinase-like (PK-like)"/>
    <property type="match status" value="1"/>
</dbReference>
<protein>
    <submittedName>
        <fullName evidence="3">Putative Tau-tubulin kinase 1</fullName>
    </submittedName>
</protein>
<dbReference type="InterPro" id="IPR011009">
    <property type="entry name" value="Kinase-like_dom_sf"/>
</dbReference>
<feature type="compositionally biased region" description="Basic and acidic residues" evidence="1">
    <location>
        <begin position="173"/>
        <end position="182"/>
    </location>
</feature>
<accession>A0A5J4UEN2</accession>
<dbReference type="GO" id="GO:0005524">
    <property type="term" value="F:ATP binding"/>
    <property type="evidence" value="ECO:0007669"/>
    <property type="project" value="InterPro"/>
</dbReference>
<dbReference type="PANTHER" id="PTHR11909">
    <property type="entry name" value="CASEIN KINASE-RELATED"/>
    <property type="match status" value="1"/>
</dbReference>
<evidence type="ECO:0000256" key="1">
    <source>
        <dbReference type="SAM" id="MobiDB-lite"/>
    </source>
</evidence>
<dbReference type="GO" id="GO:0004672">
    <property type="term" value="F:protein kinase activity"/>
    <property type="evidence" value="ECO:0007669"/>
    <property type="project" value="InterPro"/>
</dbReference>
<comment type="caution">
    <text evidence="3">The sequence shown here is derived from an EMBL/GenBank/DDBJ whole genome shotgun (WGS) entry which is preliminary data.</text>
</comment>
<dbReference type="Pfam" id="PF00069">
    <property type="entry name" value="Pkinase"/>
    <property type="match status" value="1"/>
</dbReference>
<dbReference type="PROSITE" id="PS50011">
    <property type="entry name" value="PROTEIN_KINASE_DOM"/>
    <property type="match status" value="1"/>
</dbReference>
<dbReference type="Proteomes" id="UP000324800">
    <property type="component" value="Unassembled WGS sequence"/>
</dbReference>
<evidence type="ECO:0000259" key="2">
    <source>
        <dbReference type="PROSITE" id="PS50011"/>
    </source>
</evidence>
<gene>
    <name evidence="3" type="ORF">EZS28_035616</name>
</gene>
<feature type="region of interest" description="Disordered" evidence="1">
    <location>
        <begin position="173"/>
        <end position="195"/>
    </location>
</feature>
<reference evidence="3 4" key="1">
    <citation type="submission" date="2019-03" db="EMBL/GenBank/DDBJ databases">
        <title>Single cell metagenomics reveals metabolic interactions within the superorganism composed of flagellate Streblomastix strix and complex community of Bacteroidetes bacteria on its surface.</title>
        <authorList>
            <person name="Treitli S.C."/>
            <person name="Kolisko M."/>
            <person name="Husnik F."/>
            <person name="Keeling P."/>
            <person name="Hampl V."/>
        </authorList>
    </citation>
    <scope>NUCLEOTIDE SEQUENCE [LARGE SCALE GENOMIC DNA]</scope>
    <source>
        <strain evidence="3">ST1C</strain>
    </source>
</reference>